<gene>
    <name evidence="3" type="ORF">DFJ67_1261</name>
</gene>
<evidence type="ECO:0000256" key="1">
    <source>
        <dbReference type="SAM" id="Phobius"/>
    </source>
</evidence>
<reference evidence="3 4" key="1">
    <citation type="submission" date="2018-08" db="EMBL/GenBank/DDBJ databases">
        <title>Sequencing the genomes of 1000 actinobacteria strains.</title>
        <authorList>
            <person name="Klenk H.-P."/>
        </authorList>
    </citation>
    <scope>NUCLEOTIDE SEQUENCE [LARGE SCALE GENOMIC DNA]</scope>
    <source>
        <strain evidence="3 4">DSM 44099</strain>
    </source>
</reference>
<keyword evidence="1" id="KW-1133">Transmembrane helix</keyword>
<dbReference type="Proteomes" id="UP000256913">
    <property type="component" value="Unassembled WGS sequence"/>
</dbReference>
<dbReference type="PANTHER" id="PTHR40763:SF4">
    <property type="entry name" value="DUF1707 DOMAIN-CONTAINING PROTEIN"/>
    <property type="match status" value="1"/>
</dbReference>
<dbReference type="InterPro" id="IPR012551">
    <property type="entry name" value="DUF1707_SHOCT-like"/>
</dbReference>
<dbReference type="OrthoDB" id="4772576at2"/>
<sequence length="114" mass="12706">MRSGEPRKRSQSVRFRPRRGDRLTLDTRASDADRQRVVELLQSHTAVGRLTLDEFTDRVGVVYNADTLADLARVTSDLPALPEKPGAVRRDLLAMFGIAAVTLLLLALYMAVTR</sequence>
<dbReference type="Pfam" id="PF08044">
    <property type="entry name" value="DUF1707"/>
    <property type="match status" value="1"/>
</dbReference>
<proteinExistence type="predicted"/>
<keyword evidence="4" id="KW-1185">Reference proteome</keyword>
<dbReference type="EMBL" id="QUMQ01000001">
    <property type="protein sequence ID" value="REF95308.1"/>
    <property type="molecule type" value="Genomic_DNA"/>
</dbReference>
<keyword evidence="1" id="KW-0472">Membrane</keyword>
<organism evidence="3 4">
    <name type="scientific">Asanoa ferruginea</name>
    <dbReference type="NCBI Taxonomy" id="53367"/>
    <lineage>
        <taxon>Bacteria</taxon>
        <taxon>Bacillati</taxon>
        <taxon>Actinomycetota</taxon>
        <taxon>Actinomycetes</taxon>
        <taxon>Micromonosporales</taxon>
        <taxon>Micromonosporaceae</taxon>
        <taxon>Asanoa</taxon>
    </lineage>
</organism>
<evidence type="ECO:0000259" key="2">
    <source>
        <dbReference type="Pfam" id="PF08044"/>
    </source>
</evidence>
<dbReference type="PANTHER" id="PTHR40763">
    <property type="entry name" value="MEMBRANE PROTEIN-RELATED"/>
    <property type="match status" value="1"/>
</dbReference>
<evidence type="ECO:0000313" key="4">
    <source>
        <dbReference type="Proteomes" id="UP000256913"/>
    </source>
</evidence>
<name>A0A3D9ZD20_9ACTN</name>
<dbReference type="AlphaFoldDB" id="A0A3D9ZD20"/>
<feature type="transmembrane region" description="Helical" evidence="1">
    <location>
        <begin position="92"/>
        <end position="112"/>
    </location>
</feature>
<dbReference type="RefSeq" id="WP_116067016.1">
    <property type="nucleotide sequence ID" value="NZ_BONB01000015.1"/>
</dbReference>
<feature type="domain" description="DUF1707" evidence="2">
    <location>
        <begin position="27"/>
        <end position="79"/>
    </location>
</feature>
<evidence type="ECO:0000313" key="3">
    <source>
        <dbReference type="EMBL" id="REF95308.1"/>
    </source>
</evidence>
<protein>
    <submittedName>
        <fullName evidence="3">Uncharacterized protein DUF1707</fullName>
    </submittedName>
</protein>
<accession>A0A3D9ZD20</accession>
<comment type="caution">
    <text evidence="3">The sequence shown here is derived from an EMBL/GenBank/DDBJ whole genome shotgun (WGS) entry which is preliminary data.</text>
</comment>
<keyword evidence="1" id="KW-0812">Transmembrane</keyword>